<accession>A0A916Z405</accession>
<dbReference type="AlphaFoldDB" id="A0A916Z405"/>
<protein>
    <recommendedName>
        <fullName evidence="2">DUF5671 domain-containing protein</fullName>
    </recommendedName>
</protein>
<gene>
    <name evidence="3" type="ORF">GCM10010990_26690</name>
</gene>
<proteinExistence type="predicted"/>
<evidence type="ECO:0000313" key="4">
    <source>
        <dbReference type="Proteomes" id="UP000612349"/>
    </source>
</evidence>
<feature type="transmembrane region" description="Helical" evidence="1">
    <location>
        <begin position="118"/>
        <end position="137"/>
    </location>
</feature>
<keyword evidence="4" id="KW-1185">Reference proteome</keyword>
<evidence type="ECO:0000256" key="1">
    <source>
        <dbReference type="SAM" id="Phobius"/>
    </source>
</evidence>
<dbReference type="InterPro" id="IPR043728">
    <property type="entry name" value="DUF5671"/>
</dbReference>
<feature type="domain" description="DUF5671" evidence="2">
    <location>
        <begin position="66"/>
        <end position="205"/>
    </location>
</feature>
<dbReference type="EMBL" id="BMIP01000006">
    <property type="protein sequence ID" value="GGD75747.1"/>
    <property type="molecule type" value="Genomic_DNA"/>
</dbReference>
<sequence length="373" mass="40965">MAMAWSVLTDFLRRATRAGIGRDKAASALEDAGWPPAQVKSAIEAFADSDLPVAVPRPSISPTPKELFLYLTAFSCLYVAVMGLGTILFQLINIARPDPADFYAGNYFSMMGNVEAKLRSGVSSVVVFLPAYLFVDFRIAKLRRSSAGGGASAVRRKLTYLTLYFTAFVLLFDASFLVSYWLNGELDSRVLLKILVVAGIGALVLGRYLYEMSCEEHFGAGHVRLVRMASLGFLVAVSLAAVIAAFANFDPPGEERRKQADAAREAALAQIDVAVLTYFRAYDELPDSLKAVAKFEHVRLPRDPETGKPYGYEVTGERTYRLCTRFRTARTEMDLVAEGAAYGGYYQTSAFVEHPAGDHCFDMEVKEAVPYGQ</sequence>
<feature type="transmembrane region" description="Helical" evidence="1">
    <location>
        <begin position="158"/>
        <end position="178"/>
    </location>
</feature>
<keyword evidence="1" id="KW-0472">Membrane</keyword>
<feature type="transmembrane region" description="Helical" evidence="1">
    <location>
        <begin position="190"/>
        <end position="210"/>
    </location>
</feature>
<keyword evidence="1" id="KW-1133">Transmembrane helix</keyword>
<evidence type="ECO:0000313" key="3">
    <source>
        <dbReference type="EMBL" id="GGD75747.1"/>
    </source>
</evidence>
<evidence type="ECO:0000259" key="2">
    <source>
        <dbReference type="Pfam" id="PF18920"/>
    </source>
</evidence>
<organism evidence="3 4">
    <name type="scientific">Croceicoccus mobilis</name>
    <dbReference type="NCBI Taxonomy" id="1703339"/>
    <lineage>
        <taxon>Bacteria</taxon>
        <taxon>Pseudomonadati</taxon>
        <taxon>Pseudomonadota</taxon>
        <taxon>Alphaproteobacteria</taxon>
        <taxon>Sphingomonadales</taxon>
        <taxon>Erythrobacteraceae</taxon>
        <taxon>Croceicoccus</taxon>
    </lineage>
</organism>
<feature type="transmembrane region" description="Helical" evidence="1">
    <location>
        <begin position="231"/>
        <end position="249"/>
    </location>
</feature>
<comment type="caution">
    <text evidence="3">The sequence shown here is derived from an EMBL/GenBank/DDBJ whole genome shotgun (WGS) entry which is preliminary data.</text>
</comment>
<feature type="transmembrane region" description="Helical" evidence="1">
    <location>
        <begin position="67"/>
        <end position="92"/>
    </location>
</feature>
<dbReference type="Proteomes" id="UP000612349">
    <property type="component" value="Unassembled WGS sequence"/>
</dbReference>
<reference evidence="3" key="1">
    <citation type="journal article" date="2014" name="Int. J. Syst. Evol. Microbiol.">
        <title>Complete genome sequence of Corynebacterium casei LMG S-19264T (=DSM 44701T), isolated from a smear-ripened cheese.</title>
        <authorList>
            <consortium name="US DOE Joint Genome Institute (JGI-PGF)"/>
            <person name="Walter F."/>
            <person name="Albersmeier A."/>
            <person name="Kalinowski J."/>
            <person name="Ruckert C."/>
        </authorList>
    </citation>
    <scope>NUCLEOTIDE SEQUENCE</scope>
    <source>
        <strain evidence="3">CGMCC 1.15360</strain>
    </source>
</reference>
<dbReference type="Pfam" id="PF18920">
    <property type="entry name" value="DUF5671"/>
    <property type="match status" value="1"/>
</dbReference>
<reference evidence="3" key="2">
    <citation type="submission" date="2020-09" db="EMBL/GenBank/DDBJ databases">
        <authorList>
            <person name="Sun Q."/>
            <person name="Zhou Y."/>
        </authorList>
    </citation>
    <scope>NUCLEOTIDE SEQUENCE</scope>
    <source>
        <strain evidence="3">CGMCC 1.15360</strain>
    </source>
</reference>
<name>A0A916Z405_9SPHN</name>
<keyword evidence="1" id="KW-0812">Transmembrane</keyword>